<keyword evidence="1 4" id="KW-0732">Signal</keyword>
<dbReference type="CDD" id="cd00096">
    <property type="entry name" value="Ig"/>
    <property type="match status" value="1"/>
</dbReference>
<reference evidence="6" key="2">
    <citation type="submission" date="2023-05" db="EMBL/GenBank/DDBJ databases">
        <authorList>
            <person name="Fouks B."/>
        </authorList>
    </citation>
    <scope>NUCLEOTIDE SEQUENCE</scope>
    <source>
        <strain evidence="6">Stay&amp;Tobe</strain>
        <tissue evidence="6">Testes</tissue>
    </source>
</reference>
<dbReference type="InterPro" id="IPR003598">
    <property type="entry name" value="Ig_sub2"/>
</dbReference>
<feature type="non-terminal residue" evidence="6">
    <location>
        <position position="1"/>
    </location>
</feature>
<keyword evidence="3" id="KW-0393">Immunoglobulin domain</keyword>
<evidence type="ECO:0000313" key="6">
    <source>
        <dbReference type="EMBL" id="KAJ9584649.1"/>
    </source>
</evidence>
<protein>
    <recommendedName>
        <fullName evidence="5">Ig-like domain-containing protein</fullName>
    </recommendedName>
</protein>
<dbReference type="SUPFAM" id="SSF48726">
    <property type="entry name" value="Immunoglobulin"/>
    <property type="match status" value="1"/>
</dbReference>
<proteinExistence type="predicted"/>
<dbReference type="GO" id="GO:0007156">
    <property type="term" value="P:homophilic cell adhesion via plasma membrane adhesion molecules"/>
    <property type="evidence" value="ECO:0007669"/>
    <property type="project" value="TreeGrafter"/>
</dbReference>
<evidence type="ECO:0000313" key="7">
    <source>
        <dbReference type="Proteomes" id="UP001233999"/>
    </source>
</evidence>
<dbReference type="Proteomes" id="UP001233999">
    <property type="component" value="Unassembled WGS sequence"/>
</dbReference>
<dbReference type="Gene3D" id="2.60.40.10">
    <property type="entry name" value="Immunoglobulins"/>
    <property type="match status" value="1"/>
</dbReference>
<evidence type="ECO:0000256" key="1">
    <source>
        <dbReference type="ARBA" id="ARBA00022729"/>
    </source>
</evidence>
<organism evidence="6 7">
    <name type="scientific">Diploptera punctata</name>
    <name type="common">Pacific beetle cockroach</name>
    <dbReference type="NCBI Taxonomy" id="6984"/>
    <lineage>
        <taxon>Eukaryota</taxon>
        <taxon>Metazoa</taxon>
        <taxon>Ecdysozoa</taxon>
        <taxon>Arthropoda</taxon>
        <taxon>Hexapoda</taxon>
        <taxon>Insecta</taxon>
        <taxon>Pterygota</taxon>
        <taxon>Neoptera</taxon>
        <taxon>Polyneoptera</taxon>
        <taxon>Dictyoptera</taxon>
        <taxon>Blattodea</taxon>
        <taxon>Blaberoidea</taxon>
        <taxon>Blaberidae</taxon>
        <taxon>Diplopterinae</taxon>
        <taxon>Diploptera</taxon>
    </lineage>
</organism>
<dbReference type="SMART" id="SM00408">
    <property type="entry name" value="IGc2"/>
    <property type="match status" value="1"/>
</dbReference>
<dbReference type="InterPro" id="IPR013098">
    <property type="entry name" value="Ig_I-set"/>
</dbReference>
<dbReference type="PANTHER" id="PTHR45080:SF8">
    <property type="entry name" value="IG-LIKE DOMAIN-CONTAINING PROTEIN"/>
    <property type="match status" value="1"/>
</dbReference>
<dbReference type="PROSITE" id="PS50835">
    <property type="entry name" value="IG_LIKE"/>
    <property type="match status" value="1"/>
</dbReference>
<evidence type="ECO:0000256" key="3">
    <source>
        <dbReference type="ARBA" id="ARBA00023319"/>
    </source>
</evidence>
<gene>
    <name evidence="6" type="ORF">L9F63_021011</name>
</gene>
<dbReference type="InterPro" id="IPR036179">
    <property type="entry name" value="Ig-like_dom_sf"/>
</dbReference>
<evidence type="ECO:0000256" key="4">
    <source>
        <dbReference type="SAM" id="SignalP"/>
    </source>
</evidence>
<feature type="signal peptide" evidence="4">
    <location>
        <begin position="1"/>
        <end position="19"/>
    </location>
</feature>
<dbReference type="InterPro" id="IPR007110">
    <property type="entry name" value="Ig-like_dom"/>
</dbReference>
<dbReference type="Pfam" id="PF07679">
    <property type="entry name" value="I-set"/>
    <property type="match status" value="1"/>
</dbReference>
<dbReference type="GO" id="GO:0005886">
    <property type="term" value="C:plasma membrane"/>
    <property type="evidence" value="ECO:0007669"/>
    <property type="project" value="TreeGrafter"/>
</dbReference>
<reference evidence="6" key="1">
    <citation type="journal article" date="2023" name="IScience">
        <title>Live-bearing cockroach genome reveals convergent evolutionary mechanisms linked to viviparity in insects and beyond.</title>
        <authorList>
            <person name="Fouks B."/>
            <person name="Harrison M.C."/>
            <person name="Mikhailova A.A."/>
            <person name="Marchal E."/>
            <person name="English S."/>
            <person name="Carruthers M."/>
            <person name="Jennings E.C."/>
            <person name="Chiamaka E.L."/>
            <person name="Frigard R.A."/>
            <person name="Pippel M."/>
            <person name="Attardo G.M."/>
            <person name="Benoit J.B."/>
            <person name="Bornberg-Bauer E."/>
            <person name="Tobe S.S."/>
        </authorList>
    </citation>
    <scope>NUCLEOTIDE SEQUENCE</scope>
    <source>
        <strain evidence="6">Stay&amp;Tobe</strain>
    </source>
</reference>
<keyword evidence="2" id="KW-1015">Disulfide bond</keyword>
<dbReference type="InterPro" id="IPR050958">
    <property type="entry name" value="Cell_Adh-Cytoskel_Orgn"/>
</dbReference>
<comment type="caution">
    <text evidence="6">The sequence shown here is derived from an EMBL/GenBank/DDBJ whole genome shotgun (WGS) entry which is preliminary data.</text>
</comment>
<dbReference type="InterPro" id="IPR013783">
    <property type="entry name" value="Ig-like_fold"/>
</dbReference>
<feature type="domain" description="Ig-like" evidence="5">
    <location>
        <begin position="45"/>
        <end position="153"/>
    </location>
</feature>
<evidence type="ECO:0000259" key="5">
    <source>
        <dbReference type="PROSITE" id="PS50835"/>
    </source>
</evidence>
<dbReference type="EMBL" id="JASPKZ010007378">
    <property type="protein sequence ID" value="KAJ9584649.1"/>
    <property type="molecule type" value="Genomic_DNA"/>
</dbReference>
<accession>A0AAD7ZPQ5</accession>
<name>A0AAD7ZPQ5_DIPPU</name>
<evidence type="ECO:0000256" key="2">
    <source>
        <dbReference type="ARBA" id="ARBA00023157"/>
    </source>
</evidence>
<sequence length="157" mass="18015">QRELIVFIVLLLLGLGVHGRRGRARGRTKSRVQIGLPVTGKYRDPESDQYYNNSNGAKILQASHFDYEYMLGHKIAFVCVAKGNPRPQITWFKDGIELYAHSYLHVHEWKIGDDRLKSKLEIDPATQMDAGLYECSADNMYSVDRRSFKTDFSIAFD</sequence>
<feature type="chain" id="PRO_5041933179" description="Ig-like domain-containing protein" evidence="4">
    <location>
        <begin position="20"/>
        <end position="157"/>
    </location>
</feature>
<dbReference type="PANTHER" id="PTHR45080">
    <property type="entry name" value="CONTACTIN 5"/>
    <property type="match status" value="1"/>
</dbReference>
<keyword evidence="7" id="KW-1185">Reference proteome</keyword>
<dbReference type="AlphaFoldDB" id="A0AAD7ZPQ5"/>
<dbReference type="FunFam" id="2.60.40.10:FF:000032">
    <property type="entry name" value="palladin isoform X1"/>
    <property type="match status" value="1"/>
</dbReference>